<sequence>MKFIGIMVALGAVLTGAYATEFGTVPDSYTGIWSGRWTVAGKSSEVHAHVVRYKDRYEVKLRPKPDSRLKPLAGFHFLAETLKPVESMELNILDDAMSGTVNGAEFDLKRVNFKPSPTLGKKAPEDAVVIFDGSGVDALKSAIGKREIGWKLVEGGAIEVSGKDKGKKFKQDIRTRAEFGDYELHAEFKLPYMVDQVGQQRANSGIFHYGLYETQVLDSFGLYGKYDEAGGIYKIREPDSNAVYPPGLWQTYDVIARAARFDAQGKKIKDVRLTVRLNGVLIHEDVAGDFSKLTKRTAARGEHPTGPIIFQDHANPVQYRNIWVRPL</sequence>
<dbReference type="Gene3D" id="2.60.120.560">
    <property type="entry name" value="Exo-inulinase, domain 1"/>
    <property type="match status" value="1"/>
</dbReference>
<dbReference type="PANTHER" id="PTHR33546">
    <property type="entry name" value="LARGE, MULTIFUNCTIONAL SECRETED PROTEIN-RELATED"/>
    <property type="match status" value="1"/>
</dbReference>
<feature type="signal peptide" evidence="1">
    <location>
        <begin position="1"/>
        <end position="19"/>
    </location>
</feature>
<protein>
    <submittedName>
        <fullName evidence="3">DUF1080 domain-containing protein</fullName>
    </submittedName>
</protein>
<accession>A0ABU5MUD7</accession>
<keyword evidence="1" id="KW-0732">Signal</keyword>
<comment type="caution">
    <text evidence="3">The sequence shown here is derived from an EMBL/GenBank/DDBJ whole genome shotgun (WGS) entry which is preliminary data.</text>
</comment>
<keyword evidence="4" id="KW-1185">Reference proteome</keyword>
<dbReference type="RefSeq" id="WP_322607634.1">
    <property type="nucleotide sequence ID" value="NZ_JARVCO010000006.1"/>
</dbReference>
<dbReference type="EMBL" id="JARVCO010000006">
    <property type="protein sequence ID" value="MDZ8117831.1"/>
    <property type="molecule type" value="Genomic_DNA"/>
</dbReference>
<evidence type="ECO:0000313" key="3">
    <source>
        <dbReference type="EMBL" id="MDZ8117831.1"/>
    </source>
</evidence>
<dbReference type="PANTHER" id="PTHR33546:SF1">
    <property type="entry name" value="LARGE, MULTIFUNCTIONAL SECRETED PROTEIN"/>
    <property type="match status" value="1"/>
</dbReference>
<feature type="domain" description="3-keto-alpha-glucoside-1,2-lyase/3-keto-2-hydroxy-glucal hydratase" evidence="2">
    <location>
        <begin position="127"/>
        <end position="325"/>
    </location>
</feature>
<gene>
    <name evidence="3" type="ORF">P9H32_04265</name>
</gene>
<evidence type="ECO:0000256" key="1">
    <source>
        <dbReference type="SAM" id="SignalP"/>
    </source>
</evidence>
<dbReference type="InterPro" id="IPR010496">
    <property type="entry name" value="AL/BT2_dom"/>
</dbReference>
<dbReference type="Proteomes" id="UP001290861">
    <property type="component" value="Unassembled WGS sequence"/>
</dbReference>
<feature type="chain" id="PRO_5047023443" evidence="1">
    <location>
        <begin position="20"/>
        <end position="327"/>
    </location>
</feature>
<evidence type="ECO:0000259" key="2">
    <source>
        <dbReference type="Pfam" id="PF06439"/>
    </source>
</evidence>
<reference evidence="3 4" key="1">
    <citation type="journal article" date="2024" name="Appl. Environ. Microbiol.">
        <title>Pontiella agarivorans sp. nov., a novel marine anaerobic bacterium capable of degrading macroalgal polysaccharides and fixing nitrogen.</title>
        <authorList>
            <person name="Liu N."/>
            <person name="Kivenson V."/>
            <person name="Peng X."/>
            <person name="Cui Z."/>
            <person name="Lankiewicz T.S."/>
            <person name="Gosselin K.M."/>
            <person name="English C.J."/>
            <person name="Blair E.M."/>
            <person name="O'Malley M.A."/>
            <person name="Valentine D.L."/>
        </authorList>
    </citation>
    <scope>NUCLEOTIDE SEQUENCE [LARGE SCALE GENOMIC DNA]</scope>
    <source>
        <strain evidence="3 4">NLcol2</strain>
    </source>
</reference>
<proteinExistence type="predicted"/>
<name>A0ABU5MUD7_9BACT</name>
<organism evidence="3 4">
    <name type="scientific">Pontiella agarivorans</name>
    <dbReference type="NCBI Taxonomy" id="3038953"/>
    <lineage>
        <taxon>Bacteria</taxon>
        <taxon>Pseudomonadati</taxon>
        <taxon>Kiritimatiellota</taxon>
        <taxon>Kiritimatiellia</taxon>
        <taxon>Kiritimatiellales</taxon>
        <taxon>Pontiellaceae</taxon>
        <taxon>Pontiella</taxon>
    </lineage>
</organism>
<evidence type="ECO:0000313" key="4">
    <source>
        <dbReference type="Proteomes" id="UP001290861"/>
    </source>
</evidence>
<dbReference type="Pfam" id="PF06439">
    <property type="entry name" value="3keto-disac_hyd"/>
    <property type="match status" value="1"/>
</dbReference>